<organism evidence="1 2">
    <name type="scientific">Bacillus phage FADO</name>
    <dbReference type="NCBI Taxonomy" id="2917160"/>
    <lineage>
        <taxon>Viruses</taxon>
        <taxon>Duplodnaviria</taxon>
        <taxon>Heunggongvirae</taxon>
        <taxon>Uroviricota</taxon>
        <taxon>Caudoviricetes</taxon>
        <taxon>Heleneionescovirinae</taxon>
        <taxon>Zhangjivirus</taxon>
        <taxon>Zhangjivirus fado</taxon>
    </lineage>
</organism>
<evidence type="ECO:0000313" key="2">
    <source>
        <dbReference type="Proteomes" id="UP000831021"/>
    </source>
</evidence>
<dbReference type="Proteomes" id="UP000831021">
    <property type="component" value="Segment"/>
</dbReference>
<keyword evidence="2" id="KW-1185">Reference proteome</keyword>
<proteinExistence type="predicted"/>
<sequence length="68" mass="8075">MKFQKGDFIKIINVNRIRQGSYLWSNGDVVEVREVEEEAGRIEVWNREKTLSELIYIDEFKGIEKIKS</sequence>
<name>A0AAE9GC42_9CAUD</name>
<protein>
    <submittedName>
        <fullName evidence="1">Uncharacterized protein</fullName>
    </submittedName>
</protein>
<gene>
    <name evidence="1" type="ORF">fado_70</name>
</gene>
<evidence type="ECO:0000313" key="1">
    <source>
        <dbReference type="EMBL" id="UNY48785.1"/>
    </source>
</evidence>
<dbReference type="EMBL" id="OM236516">
    <property type="protein sequence ID" value="UNY48785.1"/>
    <property type="molecule type" value="Genomic_DNA"/>
</dbReference>
<accession>A0AAE9GC42</accession>
<reference evidence="1 2" key="1">
    <citation type="submission" date="2022-01" db="EMBL/GenBank/DDBJ databases">
        <authorList>
            <person name="Stokar-Avihail A."/>
        </authorList>
    </citation>
    <scope>NUCLEOTIDE SEQUENCE [LARGE SCALE GENOMIC DNA]</scope>
</reference>